<reference evidence="2 3" key="1">
    <citation type="submission" date="2024-10" db="EMBL/GenBank/DDBJ databases">
        <title>Updated reference genomes for cyclostephanoid diatoms.</title>
        <authorList>
            <person name="Roberts W.R."/>
            <person name="Alverson A.J."/>
        </authorList>
    </citation>
    <scope>NUCLEOTIDE SEQUENCE [LARGE SCALE GENOMIC DNA]</scope>
    <source>
        <strain evidence="2 3">AJA010-31</strain>
    </source>
</reference>
<comment type="caution">
    <text evidence="2">The sequence shown here is derived from an EMBL/GenBank/DDBJ whole genome shotgun (WGS) entry which is preliminary data.</text>
</comment>
<organism evidence="2 3">
    <name type="scientific">Cyclotella atomus</name>
    <dbReference type="NCBI Taxonomy" id="382360"/>
    <lineage>
        <taxon>Eukaryota</taxon>
        <taxon>Sar</taxon>
        <taxon>Stramenopiles</taxon>
        <taxon>Ochrophyta</taxon>
        <taxon>Bacillariophyta</taxon>
        <taxon>Coscinodiscophyceae</taxon>
        <taxon>Thalassiosirophycidae</taxon>
        <taxon>Stephanodiscales</taxon>
        <taxon>Stephanodiscaceae</taxon>
        <taxon>Cyclotella</taxon>
    </lineage>
</organism>
<feature type="compositionally biased region" description="Basic and acidic residues" evidence="1">
    <location>
        <begin position="94"/>
        <end position="110"/>
    </location>
</feature>
<dbReference type="EMBL" id="JALLPJ020001169">
    <property type="protein sequence ID" value="KAL3775035.1"/>
    <property type="molecule type" value="Genomic_DNA"/>
</dbReference>
<feature type="compositionally biased region" description="Low complexity" evidence="1">
    <location>
        <begin position="112"/>
        <end position="129"/>
    </location>
</feature>
<keyword evidence="3" id="KW-1185">Reference proteome</keyword>
<feature type="compositionally biased region" description="Basic and acidic residues" evidence="1">
    <location>
        <begin position="133"/>
        <end position="154"/>
    </location>
</feature>
<evidence type="ECO:0000313" key="2">
    <source>
        <dbReference type="EMBL" id="KAL3775035.1"/>
    </source>
</evidence>
<evidence type="ECO:0000256" key="1">
    <source>
        <dbReference type="SAM" id="MobiDB-lite"/>
    </source>
</evidence>
<evidence type="ECO:0000313" key="3">
    <source>
        <dbReference type="Proteomes" id="UP001530400"/>
    </source>
</evidence>
<proteinExistence type="predicted"/>
<name>A0ABD3NMT7_9STRA</name>
<gene>
    <name evidence="2" type="ORF">ACHAWO_007220</name>
</gene>
<accession>A0ABD3NMT7</accession>
<dbReference type="AlphaFoldDB" id="A0ABD3NMT7"/>
<dbReference type="Proteomes" id="UP001530400">
    <property type="component" value="Unassembled WGS sequence"/>
</dbReference>
<protein>
    <submittedName>
        <fullName evidence="2">Uncharacterized protein</fullName>
    </submittedName>
</protein>
<sequence>MSGPTQRTSIELYRDLLRLIHHIAPGTSPKSLALRTLVRSEFDKSKSLSPSSPSDAIKIESLKANAVRALSNYMLYEGGIQDRGRGGKLGKAMDSFHRRSLDGMNDKSDGLQHSQRQQQQQSQQQQQQSGSEDDGRRRQHDEDHSDATKSSRES</sequence>
<feature type="region of interest" description="Disordered" evidence="1">
    <location>
        <begin position="79"/>
        <end position="154"/>
    </location>
</feature>